<dbReference type="EMBL" id="CM037014">
    <property type="protein sequence ID" value="KAH7685536.1"/>
    <property type="molecule type" value="Genomic_DNA"/>
</dbReference>
<reference evidence="2" key="1">
    <citation type="journal article" date="2022" name="Nat. Commun.">
        <title>Chromosome evolution and the genetic basis of agronomically important traits in greater yam.</title>
        <authorList>
            <person name="Bredeson J.V."/>
            <person name="Lyons J.B."/>
            <person name="Oniyinde I.O."/>
            <person name="Okereke N.R."/>
            <person name="Kolade O."/>
            <person name="Nnabue I."/>
            <person name="Nwadili C.O."/>
            <person name="Hribova E."/>
            <person name="Parker M."/>
            <person name="Nwogha J."/>
            <person name="Shu S."/>
            <person name="Carlson J."/>
            <person name="Kariba R."/>
            <person name="Muthemba S."/>
            <person name="Knop K."/>
            <person name="Barton G.J."/>
            <person name="Sherwood A.V."/>
            <person name="Lopez-Montes A."/>
            <person name="Asiedu R."/>
            <person name="Jamnadass R."/>
            <person name="Muchugi A."/>
            <person name="Goodstein D."/>
            <person name="Egesi C.N."/>
            <person name="Featherston J."/>
            <person name="Asfaw A."/>
            <person name="Simpson G.G."/>
            <person name="Dolezel J."/>
            <person name="Hendre P.S."/>
            <person name="Van Deynze A."/>
            <person name="Kumar P.L."/>
            <person name="Obidiegwu J.E."/>
            <person name="Bhattacharjee R."/>
            <person name="Rokhsar D.S."/>
        </authorList>
    </citation>
    <scope>NUCLEOTIDE SEQUENCE [LARGE SCALE GENOMIC DNA]</scope>
    <source>
        <strain evidence="2">cv. TDa95/00328</strain>
    </source>
</reference>
<gene>
    <name evidence="1" type="ORF">IHE45_04G046000</name>
</gene>
<protein>
    <submittedName>
        <fullName evidence="1">Uncharacterized protein</fullName>
    </submittedName>
</protein>
<keyword evidence="2" id="KW-1185">Reference proteome</keyword>
<evidence type="ECO:0000313" key="1">
    <source>
        <dbReference type="EMBL" id="KAH7685536.1"/>
    </source>
</evidence>
<evidence type="ECO:0000313" key="2">
    <source>
        <dbReference type="Proteomes" id="UP000827976"/>
    </source>
</evidence>
<organism evidence="1 2">
    <name type="scientific">Dioscorea alata</name>
    <name type="common">Purple yam</name>
    <dbReference type="NCBI Taxonomy" id="55571"/>
    <lineage>
        <taxon>Eukaryota</taxon>
        <taxon>Viridiplantae</taxon>
        <taxon>Streptophyta</taxon>
        <taxon>Embryophyta</taxon>
        <taxon>Tracheophyta</taxon>
        <taxon>Spermatophyta</taxon>
        <taxon>Magnoliopsida</taxon>
        <taxon>Liliopsida</taxon>
        <taxon>Dioscoreales</taxon>
        <taxon>Dioscoreaceae</taxon>
        <taxon>Dioscorea</taxon>
    </lineage>
</organism>
<dbReference type="Proteomes" id="UP000827976">
    <property type="component" value="Chromosome 4"/>
</dbReference>
<comment type="caution">
    <text evidence="1">The sequence shown here is derived from an EMBL/GenBank/DDBJ whole genome shotgun (WGS) entry which is preliminary data.</text>
</comment>
<name>A0ACB7WCU0_DIOAL</name>
<accession>A0ACB7WCU0</accession>
<sequence length="217" mass="24401">MDDKDVLFLHDITKMQNSCSFMKMLLAAIFTILVLTLIILISILCWFFFGPRKPEFAISSASISSLNITGSSSITATLDMVLSITNFNHKTSISYNHLLSSILHGNHTVSESHLPAIHQSIRETTIVRSMQALMATNDVMVSMFKELVMNDHLVSFNMTISGVVRLNLKPLSWMLMNLTTKLLVTCDHIQFEFKNSSFALMQGPPKSCTSWIKGLFY</sequence>
<proteinExistence type="predicted"/>